<dbReference type="InterPro" id="IPR016147">
    <property type="entry name" value="Pili_assmbl_chaperone_N"/>
</dbReference>
<dbReference type="GO" id="GO:0071555">
    <property type="term" value="P:cell wall organization"/>
    <property type="evidence" value="ECO:0007669"/>
    <property type="project" value="InterPro"/>
</dbReference>
<accession>A0A9Q4CPA6</accession>
<keyword evidence="4" id="KW-0574">Periplasm</keyword>
<evidence type="ECO:0000256" key="5">
    <source>
        <dbReference type="ARBA" id="ARBA00023186"/>
    </source>
</evidence>
<evidence type="ECO:0000256" key="4">
    <source>
        <dbReference type="ARBA" id="ARBA00022764"/>
    </source>
</evidence>
<dbReference type="Gene3D" id="2.60.40.10">
    <property type="entry name" value="Immunoglobulins"/>
    <property type="match status" value="2"/>
</dbReference>
<reference evidence="9" key="1">
    <citation type="submission" date="2022-08" db="EMBL/GenBank/DDBJ databases">
        <authorList>
            <person name="Dale J.L."/>
        </authorList>
    </citation>
    <scope>NUCLEOTIDE SEQUENCE</scope>
    <source>
        <strain evidence="9">2022EL-00758</strain>
    </source>
</reference>
<evidence type="ECO:0000256" key="1">
    <source>
        <dbReference type="ARBA" id="ARBA00004418"/>
    </source>
</evidence>
<evidence type="ECO:0000313" key="9">
    <source>
        <dbReference type="EMBL" id="MCY0789516.1"/>
    </source>
</evidence>
<evidence type="ECO:0000256" key="2">
    <source>
        <dbReference type="ARBA" id="ARBA00007399"/>
    </source>
</evidence>
<dbReference type="Pfam" id="PF00345">
    <property type="entry name" value="PapD_N"/>
    <property type="match status" value="1"/>
</dbReference>
<dbReference type="EMBL" id="JAPNMI010000003">
    <property type="protein sequence ID" value="MCY0789516.1"/>
    <property type="molecule type" value="Genomic_DNA"/>
</dbReference>
<comment type="subcellular location">
    <subcellularLocation>
        <location evidence="1 6">Periplasm</location>
    </subcellularLocation>
</comment>
<dbReference type="InterPro" id="IPR013783">
    <property type="entry name" value="Ig-like_fold"/>
</dbReference>
<keyword evidence="5 6" id="KW-0143">Chaperone</keyword>
<dbReference type="Proteomes" id="UP001076655">
    <property type="component" value="Unassembled WGS sequence"/>
</dbReference>
<evidence type="ECO:0000256" key="6">
    <source>
        <dbReference type="RuleBase" id="RU003918"/>
    </source>
</evidence>
<dbReference type="GO" id="GO:0030288">
    <property type="term" value="C:outer membrane-bounded periplasmic space"/>
    <property type="evidence" value="ECO:0007669"/>
    <property type="project" value="InterPro"/>
</dbReference>
<feature type="domain" description="Pili assembly chaperone N-terminal" evidence="7">
    <location>
        <begin position="8"/>
        <end position="128"/>
    </location>
</feature>
<dbReference type="InterPro" id="IPR036316">
    <property type="entry name" value="Pili_assmbl_chap_C_dom_sf"/>
</dbReference>
<gene>
    <name evidence="9" type="ORF">N0392_07455</name>
    <name evidence="8" type="ORF">PN925_002722</name>
</gene>
<dbReference type="PANTHER" id="PTHR30251">
    <property type="entry name" value="PILUS ASSEMBLY CHAPERONE"/>
    <property type="match status" value="1"/>
</dbReference>
<dbReference type="EMBL" id="ABKJEP030000039">
    <property type="protein sequence ID" value="EMO9457329.1"/>
    <property type="molecule type" value="Genomic_DNA"/>
</dbReference>
<comment type="caution">
    <text evidence="9">The sequence shown here is derived from an EMBL/GenBank/DDBJ whole genome shotgun (WGS) entry which is preliminary data.</text>
</comment>
<organism evidence="9 10">
    <name type="scientific">Morganella morganii</name>
    <name type="common">Proteus morganii</name>
    <dbReference type="NCBI Taxonomy" id="582"/>
    <lineage>
        <taxon>Bacteria</taxon>
        <taxon>Pseudomonadati</taxon>
        <taxon>Pseudomonadota</taxon>
        <taxon>Gammaproteobacteria</taxon>
        <taxon>Enterobacterales</taxon>
        <taxon>Morganellaceae</taxon>
        <taxon>Morganella</taxon>
    </lineage>
</organism>
<dbReference type="PANTHER" id="PTHR30251:SF7">
    <property type="entry name" value="FIMBRIAE CHAPARONE"/>
    <property type="match status" value="1"/>
</dbReference>
<dbReference type="InterPro" id="IPR050643">
    <property type="entry name" value="Periplasmic_pilus_chap"/>
</dbReference>
<dbReference type="InterPro" id="IPR008962">
    <property type="entry name" value="PapD-like_sf"/>
</dbReference>
<dbReference type="InterPro" id="IPR018046">
    <property type="entry name" value="Pili_assmbl_chaperone_CS"/>
</dbReference>
<evidence type="ECO:0000256" key="3">
    <source>
        <dbReference type="ARBA" id="ARBA00022729"/>
    </source>
</evidence>
<dbReference type="SUPFAM" id="SSF49584">
    <property type="entry name" value="Periplasmic chaperone C-domain"/>
    <property type="match status" value="1"/>
</dbReference>
<evidence type="ECO:0000313" key="8">
    <source>
        <dbReference type="EMBL" id="EMO9457329.1"/>
    </source>
</evidence>
<dbReference type="RefSeq" id="WP_267785394.1">
    <property type="nucleotide sequence ID" value="NZ_CP148043.1"/>
</dbReference>
<dbReference type="PROSITE" id="PS00635">
    <property type="entry name" value="PILI_CHAPERONE"/>
    <property type="match status" value="1"/>
</dbReference>
<evidence type="ECO:0000313" key="10">
    <source>
        <dbReference type="Proteomes" id="UP001076655"/>
    </source>
</evidence>
<proteinExistence type="inferred from homology"/>
<evidence type="ECO:0000259" key="7">
    <source>
        <dbReference type="Pfam" id="PF00345"/>
    </source>
</evidence>
<protein>
    <submittedName>
        <fullName evidence="9">Molecular chaperone</fullName>
    </submittedName>
</protein>
<dbReference type="InterPro" id="IPR001829">
    <property type="entry name" value="Pili_assmbl_chaperone_bac"/>
</dbReference>
<name>A0A9Q4CPA6_MORMO</name>
<dbReference type="AlphaFoldDB" id="A0A9Q4CPA6"/>
<keyword evidence="3" id="KW-0732">Signal</keyword>
<dbReference type="SUPFAM" id="SSF49354">
    <property type="entry name" value="PapD-like"/>
    <property type="match status" value="1"/>
</dbReference>
<reference evidence="8" key="2">
    <citation type="submission" date="2024-02" db="EMBL/GenBank/DDBJ databases">
        <authorList>
            <consortium name="Clinical and Environmental Microbiology Branch: Whole genome sequencing antimicrobial resistance pathogens in the healthcare setting"/>
        </authorList>
    </citation>
    <scope>NUCLEOTIDE SEQUENCE</scope>
    <source>
        <strain evidence="8">2023KU-00017</strain>
    </source>
</reference>
<comment type="similarity">
    <text evidence="2 6">Belongs to the periplasmic pilus chaperone family.</text>
</comment>
<sequence length="223" mass="25593">MAMNAYCGVMPSQSRIIYHEEDKEQSLMLANTNEYPVIVQTWIDRGEGNPETASIPFISIPPIFRMELSDIKGVRIIYNKDKLPSDKESLFWFNIYEIPPEKKEFNSDNSVLITMNTQIKLFFRPKGMIITPEEAVKKITCKTKNKKIINCYNPSVIHLSVIKLMIITEDNKIKEITEGDLMLPPLSNKNFTTGYISGDIRKLTITYVNDYGDILDEAVNNDE</sequence>
<dbReference type="PRINTS" id="PR00969">
    <property type="entry name" value="CHAPERONPILI"/>
</dbReference>